<keyword evidence="5" id="KW-0276">Fatty acid metabolism</keyword>
<evidence type="ECO:0000256" key="1">
    <source>
        <dbReference type="ARBA" id="ARBA00004141"/>
    </source>
</evidence>
<dbReference type="Pfam" id="PF00755">
    <property type="entry name" value="Carn_acyltransf"/>
    <property type="match status" value="1"/>
</dbReference>
<reference evidence="14" key="1">
    <citation type="submission" date="2022-11" db="UniProtKB">
        <authorList>
            <consortium name="WormBaseParasite"/>
        </authorList>
    </citation>
    <scope>IDENTIFICATION</scope>
</reference>
<sequence length="785" mass="89683">NVTTHITHIMTGIEENMTGSSKESWQPLKTPFPIEGKYPTLLERRWYRLENTIYNSLYPVHPLCFASVVVAALAYHYQFHSNVVSYASSQYQSGLVDAAQAAMIAFATGYIPVFLIRCFLKHFYFSYKGFLFEDGRNPSITTRLWAICRRLISYTSSRLRSSDSLLPNLPLPSLQDTISRYLETVEPILSKEEFDEVSGLARGFLQKEGKKLQFLAWLYSCVTSNYVTNFWEKYAYLYSRECVLINSSVAHCDLFTECIAANQAVRAAHVVYIETLSMLAIDRQTFRRIGDGLLCACHYRKMYATTRIPGVRVDRLMSYGVSRHMVAYHKGNFYKVEMFDDSNRIRSIPELVKTFADILTRDEVAEHAEAHVAALTTDRRDRWCANRDRFFLSSETNKKTLETIESAIAFIVLDDSADYEYNAEKPERLDHFLKSMLTGDGKNRWADKSLNYCVSANGRCGGTTEHSIGDGVEFDHMLENFVYMDTRVLRNYYPAVVEEVRSPLLKEELSVSENVSKVEYGFKRAERLKFDINNEMEAEIERCYNAYKPKIDDLDLATTIFRTFGKGLIKKGKLSPDGFVQMAIQLANFKDQKKFVLTYESASARFYANSRTETLRTASKESCAFVKSMLDPNSNNEERYRLLQIACKNHVNRNRECMVGKGVDRHLFVLYVLSKAISVKSAFLNYFIAQPWLLSTSQAPTLTDQMEEDANADDSWLGAAFGPVAKNGYGICYRFAGNHSICIHISSLKSAENTDSHRFRKHLVESFVEMASLFEGLTESADSRS</sequence>
<keyword evidence="3" id="KW-0808">Transferase</keyword>
<keyword evidence="13" id="KW-1185">Reference proteome</keyword>
<evidence type="ECO:0000256" key="7">
    <source>
        <dbReference type="ARBA" id="ARBA00023098"/>
    </source>
</evidence>
<accession>A0A915BUT4</accession>
<evidence type="ECO:0000256" key="5">
    <source>
        <dbReference type="ARBA" id="ARBA00022832"/>
    </source>
</evidence>
<dbReference type="InterPro" id="IPR000542">
    <property type="entry name" value="Carn_acyl_trans"/>
</dbReference>
<dbReference type="FunFam" id="3.30.559.10:FF:000002">
    <property type="entry name" value="carnitine O-palmitoyltransferase 1, liver isoform"/>
    <property type="match status" value="1"/>
</dbReference>
<dbReference type="InterPro" id="IPR000595">
    <property type="entry name" value="cNMP-bd_dom"/>
</dbReference>
<dbReference type="SUPFAM" id="SSF52777">
    <property type="entry name" value="CoA-dependent acyltransferases"/>
    <property type="match status" value="2"/>
</dbReference>
<evidence type="ECO:0000256" key="8">
    <source>
        <dbReference type="ARBA" id="ARBA00023136"/>
    </source>
</evidence>
<name>A0A915BUT4_PARUN</name>
<keyword evidence="6 11" id="KW-1133">Transmembrane helix</keyword>
<feature type="active site" description="Proton acceptor" evidence="10">
    <location>
        <position position="466"/>
    </location>
</feature>
<dbReference type="GO" id="GO:0004095">
    <property type="term" value="F:carnitine O-palmitoyltransferase activity"/>
    <property type="evidence" value="ECO:0007669"/>
    <property type="project" value="TreeGrafter"/>
</dbReference>
<dbReference type="PROSITE" id="PS00439">
    <property type="entry name" value="ACYLTRANSF_C_1"/>
    <property type="match status" value="1"/>
</dbReference>
<feature type="transmembrane region" description="Helical" evidence="11">
    <location>
        <begin position="98"/>
        <end position="120"/>
    </location>
</feature>
<dbReference type="InterPro" id="IPR023213">
    <property type="entry name" value="CAT-like_dom_sf"/>
</dbReference>
<evidence type="ECO:0000256" key="4">
    <source>
        <dbReference type="ARBA" id="ARBA00022692"/>
    </source>
</evidence>
<dbReference type="Gene3D" id="3.30.559.70">
    <property type="entry name" value="Choline/Carnitine o-acyltransferase, domain 2"/>
    <property type="match status" value="1"/>
</dbReference>
<dbReference type="InterPro" id="IPR042231">
    <property type="entry name" value="Cho/carn_acyl_trans_2"/>
</dbReference>
<comment type="similarity">
    <text evidence="2">Belongs to the carnitine/choline acetyltransferase family.</text>
</comment>
<feature type="domain" description="Cyclic nucleotide-binding" evidence="12">
    <location>
        <begin position="253"/>
        <end position="289"/>
    </location>
</feature>
<proteinExistence type="inferred from homology"/>
<dbReference type="GO" id="GO:0009437">
    <property type="term" value="P:carnitine metabolic process"/>
    <property type="evidence" value="ECO:0007669"/>
    <property type="project" value="TreeGrafter"/>
</dbReference>
<dbReference type="InterPro" id="IPR039551">
    <property type="entry name" value="Cho/carn_acyl_trans"/>
</dbReference>
<feature type="transmembrane region" description="Helical" evidence="11">
    <location>
        <begin position="57"/>
        <end position="78"/>
    </location>
</feature>
<dbReference type="AlphaFoldDB" id="A0A915BUT4"/>
<evidence type="ECO:0000259" key="12">
    <source>
        <dbReference type="PROSITE" id="PS50042"/>
    </source>
</evidence>
<evidence type="ECO:0000313" key="14">
    <source>
        <dbReference type="WBParaSite" id="PgR061_g031_t03"/>
    </source>
</evidence>
<dbReference type="GO" id="GO:0005739">
    <property type="term" value="C:mitochondrion"/>
    <property type="evidence" value="ECO:0007669"/>
    <property type="project" value="TreeGrafter"/>
</dbReference>
<dbReference type="WBParaSite" id="PgR061_g031_t03">
    <property type="protein sequence ID" value="PgR061_g031_t03"/>
    <property type="gene ID" value="PgR061_g031"/>
</dbReference>
<keyword evidence="4 11" id="KW-0812">Transmembrane</keyword>
<dbReference type="Proteomes" id="UP000887569">
    <property type="component" value="Unplaced"/>
</dbReference>
<dbReference type="GO" id="GO:0006631">
    <property type="term" value="P:fatty acid metabolic process"/>
    <property type="evidence" value="ECO:0007669"/>
    <property type="project" value="UniProtKB-KW"/>
</dbReference>
<comment type="subcellular location">
    <subcellularLocation>
        <location evidence="1">Membrane</location>
        <topology evidence="1">Multi-pass membrane protein</topology>
    </subcellularLocation>
</comment>
<keyword evidence="7" id="KW-0443">Lipid metabolism</keyword>
<evidence type="ECO:0000256" key="11">
    <source>
        <dbReference type="SAM" id="Phobius"/>
    </source>
</evidence>
<dbReference type="Gene3D" id="3.30.559.10">
    <property type="entry name" value="Chloramphenicol acetyltransferase-like domain"/>
    <property type="match status" value="1"/>
</dbReference>
<evidence type="ECO:0000313" key="13">
    <source>
        <dbReference type="Proteomes" id="UP000887569"/>
    </source>
</evidence>
<keyword evidence="9" id="KW-0012">Acyltransferase</keyword>
<keyword evidence="8 11" id="KW-0472">Membrane</keyword>
<dbReference type="GO" id="GO:0016020">
    <property type="term" value="C:membrane"/>
    <property type="evidence" value="ECO:0007669"/>
    <property type="project" value="UniProtKB-SubCell"/>
</dbReference>
<evidence type="ECO:0000256" key="2">
    <source>
        <dbReference type="ARBA" id="ARBA00005232"/>
    </source>
</evidence>
<dbReference type="PROSITE" id="PS50042">
    <property type="entry name" value="CNMP_BINDING_3"/>
    <property type="match status" value="1"/>
</dbReference>
<protein>
    <submittedName>
        <fullName evidence="14">Cyclic nucleotide-binding domain-containing protein</fullName>
    </submittedName>
</protein>
<evidence type="ECO:0000256" key="6">
    <source>
        <dbReference type="ARBA" id="ARBA00022989"/>
    </source>
</evidence>
<dbReference type="PANTHER" id="PTHR22589:SF99">
    <property type="entry name" value="CHOLINE_CARNITINE ACYLTRANSFERASE DOMAIN-CONTAINING PROTEIN"/>
    <property type="match status" value="1"/>
</dbReference>
<evidence type="ECO:0000256" key="3">
    <source>
        <dbReference type="ARBA" id="ARBA00022679"/>
    </source>
</evidence>
<evidence type="ECO:0000256" key="9">
    <source>
        <dbReference type="ARBA" id="ARBA00023315"/>
    </source>
</evidence>
<dbReference type="PANTHER" id="PTHR22589">
    <property type="entry name" value="CARNITINE O-ACYLTRANSFERASE"/>
    <property type="match status" value="1"/>
</dbReference>
<evidence type="ECO:0000256" key="10">
    <source>
        <dbReference type="PIRSR" id="PIRSR600542-1"/>
    </source>
</evidence>
<organism evidence="13 14">
    <name type="scientific">Parascaris univalens</name>
    <name type="common">Nematode worm</name>
    <dbReference type="NCBI Taxonomy" id="6257"/>
    <lineage>
        <taxon>Eukaryota</taxon>
        <taxon>Metazoa</taxon>
        <taxon>Ecdysozoa</taxon>
        <taxon>Nematoda</taxon>
        <taxon>Chromadorea</taxon>
        <taxon>Rhabditida</taxon>
        <taxon>Spirurina</taxon>
        <taxon>Ascaridomorpha</taxon>
        <taxon>Ascaridoidea</taxon>
        <taxon>Ascarididae</taxon>
        <taxon>Parascaris</taxon>
    </lineage>
</organism>